<organism evidence="9 10">
    <name type="scientific">Candidatus Chazhemtobacterium aquaticus</name>
    <dbReference type="NCBI Taxonomy" id="2715735"/>
    <lineage>
        <taxon>Bacteria</taxon>
        <taxon>Candidatus Chazhemtobacteraceae</taxon>
        <taxon>Candidatus Chazhemtobacterium</taxon>
    </lineage>
</organism>
<dbReference type="PANTHER" id="PTHR30353:SF0">
    <property type="entry name" value="TRANSMEMBRANE PROTEIN"/>
    <property type="match status" value="1"/>
</dbReference>
<evidence type="ECO:0000256" key="5">
    <source>
        <dbReference type="ARBA" id="ARBA00022989"/>
    </source>
</evidence>
<dbReference type="RefSeq" id="WP_161931528.1">
    <property type="nucleotide sequence ID" value="NZ_CP047901.1"/>
</dbReference>
<dbReference type="AlphaFoldDB" id="A0A857N9P2"/>
<gene>
    <name evidence="9" type="ORF">MICH65_0149</name>
</gene>
<reference evidence="10" key="1">
    <citation type="journal article" date="2020" name="Microorganisms">
        <title>Complete Genome of a Member of a New Bacterial Lineage in the Microgenomates Group Reveals an Unusual Nucleotide Composition Disparity Between Two Strands of DNA and Limited Metabolic Potential.</title>
        <authorList>
            <person name="Kadnikov V.V."/>
            <person name="Mardanov A.V."/>
            <person name="Beletsky A.V."/>
            <person name="Karnachuk O.V."/>
            <person name="Ravin N.V."/>
        </authorList>
    </citation>
    <scope>NUCLEOTIDE SEQUENCE [LARGE SCALE GENOMIC DNA]</scope>
</reference>
<keyword evidence="6 7" id="KW-0472">Membrane</keyword>
<dbReference type="NCBIfam" id="NF008102">
    <property type="entry name" value="PRK10847.1"/>
    <property type="match status" value="1"/>
</dbReference>
<evidence type="ECO:0000256" key="1">
    <source>
        <dbReference type="ARBA" id="ARBA00004651"/>
    </source>
</evidence>
<dbReference type="InterPro" id="IPR032818">
    <property type="entry name" value="DedA-like"/>
</dbReference>
<feature type="transmembrane region" description="Helical" evidence="7">
    <location>
        <begin position="55"/>
        <end position="82"/>
    </location>
</feature>
<evidence type="ECO:0000256" key="4">
    <source>
        <dbReference type="ARBA" id="ARBA00022692"/>
    </source>
</evidence>
<dbReference type="EMBL" id="CP047901">
    <property type="protein sequence ID" value="QHO63130.1"/>
    <property type="molecule type" value="Genomic_DNA"/>
</dbReference>
<protein>
    <submittedName>
        <fullName evidence="9">DedA protein</fullName>
    </submittedName>
</protein>
<accession>A0A857N9P2</accession>
<keyword evidence="5 7" id="KW-1133">Transmembrane helix</keyword>
<dbReference type="Pfam" id="PF09335">
    <property type="entry name" value="VTT_dom"/>
    <property type="match status" value="1"/>
</dbReference>
<feature type="transmembrane region" description="Helical" evidence="7">
    <location>
        <begin position="188"/>
        <end position="206"/>
    </location>
</feature>
<name>A0A857N9P2_9BACT</name>
<dbReference type="KEGG" id="caqa:MICH65_0149"/>
<keyword evidence="4 7" id="KW-0812">Transmembrane</keyword>
<evidence type="ECO:0000256" key="3">
    <source>
        <dbReference type="ARBA" id="ARBA00022475"/>
    </source>
</evidence>
<sequence length="228" mass="25741">MEILTSAIDIFLHLDTHLTEFVSQYGTFTYALLFFIIFAETGFVFTPFLPGDSLLFAAGAIAALGSLNIWLLLLLLITAAILGDSSNYWIGHFFGQKIIDNPNIPLINQEHIDKTQQFFKKHGGKTILLARFVPIVRTFAPFIAGVGSMEYSRFMHFNFFGGIIWVTVFTLTGYLFGNVPFIQHNFHYVIVAIIVLSVIPMIYEYIQNKRKPDVPSVPVTKLKKAVNK</sequence>
<evidence type="ECO:0000256" key="7">
    <source>
        <dbReference type="RuleBase" id="RU367016"/>
    </source>
</evidence>
<proteinExistence type="inferred from homology"/>
<keyword evidence="3 7" id="KW-1003">Cell membrane</keyword>
<evidence type="ECO:0000256" key="6">
    <source>
        <dbReference type="ARBA" id="ARBA00023136"/>
    </source>
</evidence>
<feature type="transmembrane region" description="Helical" evidence="7">
    <location>
        <begin position="157"/>
        <end position="176"/>
    </location>
</feature>
<keyword evidence="10" id="KW-1185">Reference proteome</keyword>
<dbReference type="GO" id="GO:0005886">
    <property type="term" value="C:plasma membrane"/>
    <property type="evidence" value="ECO:0007669"/>
    <property type="project" value="UniProtKB-SubCell"/>
</dbReference>
<evidence type="ECO:0000259" key="8">
    <source>
        <dbReference type="Pfam" id="PF09335"/>
    </source>
</evidence>
<evidence type="ECO:0000313" key="10">
    <source>
        <dbReference type="Proteomes" id="UP000463983"/>
    </source>
</evidence>
<comment type="similarity">
    <text evidence="2 7">Belongs to the DedA family.</text>
</comment>
<evidence type="ECO:0000313" key="9">
    <source>
        <dbReference type="EMBL" id="QHO63130.1"/>
    </source>
</evidence>
<dbReference type="PANTHER" id="PTHR30353">
    <property type="entry name" value="INNER MEMBRANE PROTEIN DEDA-RELATED"/>
    <property type="match status" value="1"/>
</dbReference>
<feature type="transmembrane region" description="Helical" evidence="7">
    <location>
        <begin position="28"/>
        <end position="49"/>
    </location>
</feature>
<evidence type="ECO:0000256" key="2">
    <source>
        <dbReference type="ARBA" id="ARBA00010792"/>
    </source>
</evidence>
<dbReference type="InterPro" id="IPR032816">
    <property type="entry name" value="VTT_dom"/>
</dbReference>
<comment type="subcellular location">
    <subcellularLocation>
        <location evidence="1 7">Cell membrane</location>
        <topology evidence="1 7">Multi-pass membrane protein</topology>
    </subcellularLocation>
</comment>
<dbReference type="Proteomes" id="UP000463983">
    <property type="component" value="Chromosome"/>
</dbReference>
<feature type="domain" description="VTT" evidence="8">
    <location>
        <begin position="49"/>
        <end position="174"/>
    </location>
</feature>
<dbReference type="InterPro" id="IPR058127">
    <property type="entry name" value="DedA"/>
</dbReference>